<evidence type="ECO:0000256" key="4">
    <source>
        <dbReference type="ARBA" id="ARBA00022692"/>
    </source>
</evidence>
<evidence type="ECO:0000259" key="7">
    <source>
        <dbReference type="Pfam" id="PF07715"/>
    </source>
</evidence>
<dbReference type="InterPro" id="IPR036942">
    <property type="entry name" value="Beta-barrel_TonB_sf"/>
</dbReference>
<name>A0ABT1MCX6_9BACT</name>
<accession>A0ABT1MCX6</accession>
<evidence type="ECO:0000256" key="3">
    <source>
        <dbReference type="ARBA" id="ARBA00022452"/>
    </source>
</evidence>
<reference evidence="8 9" key="1">
    <citation type="submission" date="2022-07" db="EMBL/GenBank/DDBJ databases">
        <title>Fecal culturing of patients with breast cancer.</title>
        <authorList>
            <person name="Teng N.M.Y."/>
            <person name="Kiu R."/>
            <person name="Evans R."/>
            <person name="Baker D.J."/>
            <person name="Zenner C."/>
            <person name="Robinson S.D."/>
            <person name="Hall L.J."/>
        </authorList>
    </citation>
    <scope>NUCLEOTIDE SEQUENCE [LARGE SCALE GENOMIC DNA]</scope>
    <source>
        <strain evidence="8 9">LH1063</strain>
    </source>
</reference>
<comment type="caution">
    <text evidence="8">The sequence shown here is derived from an EMBL/GenBank/DDBJ whole genome shotgun (WGS) entry which is preliminary data.</text>
</comment>
<proteinExistence type="predicted"/>
<evidence type="ECO:0000256" key="2">
    <source>
        <dbReference type="ARBA" id="ARBA00022448"/>
    </source>
</evidence>
<dbReference type="EMBL" id="JANDHW010000001">
    <property type="protein sequence ID" value="MCP9610503.1"/>
    <property type="molecule type" value="Genomic_DNA"/>
</dbReference>
<keyword evidence="9" id="KW-1185">Reference proteome</keyword>
<dbReference type="InterPro" id="IPR039426">
    <property type="entry name" value="TonB-dep_rcpt-like"/>
</dbReference>
<dbReference type="Gene3D" id="2.170.130.10">
    <property type="entry name" value="TonB-dependent receptor, plug domain"/>
    <property type="match status" value="1"/>
</dbReference>
<dbReference type="SUPFAM" id="SSF49464">
    <property type="entry name" value="Carboxypeptidase regulatory domain-like"/>
    <property type="match status" value="1"/>
</dbReference>
<dbReference type="PANTHER" id="PTHR30069">
    <property type="entry name" value="TONB-DEPENDENT OUTER MEMBRANE RECEPTOR"/>
    <property type="match status" value="1"/>
</dbReference>
<dbReference type="Proteomes" id="UP001205603">
    <property type="component" value="Unassembled WGS sequence"/>
</dbReference>
<keyword evidence="6" id="KW-0998">Cell outer membrane</keyword>
<gene>
    <name evidence="8" type="ORF">NMU02_00150</name>
</gene>
<comment type="subcellular location">
    <subcellularLocation>
        <location evidence="1">Cell outer membrane</location>
        <topology evidence="1">Multi-pass membrane protein</topology>
    </subcellularLocation>
</comment>
<dbReference type="Pfam" id="PF13715">
    <property type="entry name" value="CarbopepD_reg_2"/>
    <property type="match status" value="1"/>
</dbReference>
<keyword evidence="8" id="KW-0675">Receptor</keyword>
<evidence type="ECO:0000256" key="6">
    <source>
        <dbReference type="ARBA" id="ARBA00023237"/>
    </source>
</evidence>
<evidence type="ECO:0000313" key="8">
    <source>
        <dbReference type="EMBL" id="MCP9610503.1"/>
    </source>
</evidence>
<protein>
    <submittedName>
        <fullName evidence="8">TonB-dependent receptor</fullName>
    </submittedName>
</protein>
<feature type="domain" description="TonB-dependent receptor plug" evidence="7">
    <location>
        <begin position="122"/>
        <end position="226"/>
    </location>
</feature>
<dbReference type="Gene3D" id="2.60.40.1120">
    <property type="entry name" value="Carboxypeptidase-like, regulatory domain"/>
    <property type="match status" value="1"/>
</dbReference>
<evidence type="ECO:0000256" key="1">
    <source>
        <dbReference type="ARBA" id="ARBA00004571"/>
    </source>
</evidence>
<dbReference type="Gene3D" id="2.40.170.20">
    <property type="entry name" value="TonB-dependent receptor, beta-barrel domain"/>
    <property type="match status" value="1"/>
</dbReference>
<dbReference type="InterPro" id="IPR012910">
    <property type="entry name" value="Plug_dom"/>
</dbReference>
<dbReference type="InterPro" id="IPR037066">
    <property type="entry name" value="Plug_dom_sf"/>
</dbReference>
<organism evidence="8 9">
    <name type="scientific">Coprobacter tertius</name>
    <dbReference type="NCBI Taxonomy" id="2944915"/>
    <lineage>
        <taxon>Bacteria</taxon>
        <taxon>Pseudomonadati</taxon>
        <taxon>Bacteroidota</taxon>
        <taxon>Bacteroidia</taxon>
        <taxon>Bacteroidales</taxon>
        <taxon>Barnesiellaceae</taxon>
        <taxon>Coprobacter</taxon>
    </lineage>
</organism>
<keyword evidence="4" id="KW-0812">Transmembrane</keyword>
<dbReference type="RefSeq" id="WP_255024983.1">
    <property type="nucleotide sequence ID" value="NZ_JANDHW010000001.1"/>
</dbReference>
<dbReference type="Pfam" id="PF07715">
    <property type="entry name" value="Plug"/>
    <property type="match status" value="1"/>
</dbReference>
<dbReference type="PANTHER" id="PTHR30069:SF57">
    <property type="entry name" value="TONB-DEPENDENT RECEPTOR"/>
    <property type="match status" value="1"/>
</dbReference>
<dbReference type="SUPFAM" id="SSF56935">
    <property type="entry name" value="Porins"/>
    <property type="match status" value="1"/>
</dbReference>
<evidence type="ECO:0000256" key="5">
    <source>
        <dbReference type="ARBA" id="ARBA00023136"/>
    </source>
</evidence>
<keyword evidence="2" id="KW-0813">Transport</keyword>
<keyword evidence="5" id="KW-0472">Membrane</keyword>
<sequence length="794" mass="89623">MRKIFCICFLLVLSVFAVFGQQRYNIYGRVTDKATRSEVSYVNVVLWGTTQGVMTDSIGNYVIADVPPGIYRLQVSGLGYKTTVTPEFRVSSHNYRLDVEVEEDRYVLKEVSVTASPFRPSAESPISRRVIGLQEIEKSPGANRDISKVVNSFPGVSSTVGNGYRNDLLVRGGGPSENKFFLDGIEIPNINHFSTQGASGGPVGIIDADFIREVDFYTGAFPANRGNALSSVLDFKLIDGDPDRCSVKATLGASEVAVTSNGHIEKKTTYLVSVRQSYLQLLFSLLDMPFLPRYTDAQFKIKTRFSRQHELTILGIGAIDDMRLNKDTDPKDEGKQYILNYLPVIKQNTYTVGAVYKHYAGNHTQTLVLSHNFLQNNNTKYRDNDESTPENLTLRYRSNEGESHFRGENLSVLGPVTVNAGLNLDYATYRNRTFQKAFVNDEPMIHEYRTDLDMVKYGLFGSAAYEGLNGKFTASFGFRIDGNNYSSYMNNPLKQFSPRLSLSYNLVADFYLNGNIGRYYELPAYTTMGYKEDGILVNKQNGLTYIRSDQAVLGGEYRFGQRARLSVEGFYKKYTHAPLSVEDQIPLASKGTDYGASGNEAATSTSVGRAYGVEMMFRWFGGKKFNLLTSYTFFRSQFIRPSTGKYIPSAWDNKHLLTFTGMYKLPKNWDLGLKFRLIGGAPYTPYDEYTSSIVSAWDATSRPYYDYTLYNQGRLKTFTEVDFRLDKTFYFKGVMLGFYIDLQNILNQKYNNQPVLVSTGEKYVDNNGVSRYKMKYIEQKSGTILPTLGITVEF</sequence>
<keyword evidence="3" id="KW-1134">Transmembrane beta strand</keyword>
<evidence type="ECO:0000313" key="9">
    <source>
        <dbReference type="Proteomes" id="UP001205603"/>
    </source>
</evidence>
<dbReference type="InterPro" id="IPR008969">
    <property type="entry name" value="CarboxyPept-like_regulatory"/>
</dbReference>